<name>A0A371K1L4_9GAMM</name>
<reference evidence="2 3" key="1">
    <citation type="submission" date="2018-08" db="EMBL/GenBank/DDBJ databases">
        <title>Lysobacter sp. zong2l5, whole genome shotgun sequence.</title>
        <authorList>
            <person name="Zhang X."/>
            <person name="Feng G."/>
            <person name="Zhu H."/>
        </authorList>
    </citation>
    <scope>NUCLEOTIDE SEQUENCE [LARGE SCALE GENOMIC DNA]</scope>
    <source>
        <strain evidence="3">zong2l5</strain>
    </source>
</reference>
<feature type="chain" id="PRO_5016728638" evidence="1">
    <location>
        <begin position="20"/>
        <end position="114"/>
    </location>
</feature>
<feature type="signal peptide" evidence="1">
    <location>
        <begin position="1"/>
        <end position="19"/>
    </location>
</feature>
<keyword evidence="1" id="KW-0732">Signal</keyword>
<evidence type="ECO:0000313" key="2">
    <source>
        <dbReference type="EMBL" id="RDZ27737.1"/>
    </source>
</evidence>
<accession>A0A371K1L4</accession>
<sequence>MKRVLLASLIAACAFAASAQTVSATADVSAQAGTDAQAKTSLQAEARADRAVDRNCLRHTGTHIRDRAAKDAQGGKDKKRCVAANGRVYTRGDIESTGETNINEALRRLDPSIR</sequence>
<proteinExistence type="predicted"/>
<organism evidence="2 3">
    <name type="scientific">Lysobacter silvisoli</name>
    <dbReference type="NCBI Taxonomy" id="2293254"/>
    <lineage>
        <taxon>Bacteria</taxon>
        <taxon>Pseudomonadati</taxon>
        <taxon>Pseudomonadota</taxon>
        <taxon>Gammaproteobacteria</taxon>
        <taxon>Lysobacterales</taxon>
        <taxon>Lysobacteraceae</taxon>
        <taxon>Lysobacter</taxon>
    </lineage>
</organism>
<comment type="caution">
    <text evidence="2">The sequence shown here is derived from an EMBL/GenBank/DDBJ whole genome shotgun (WGS) entry which is preliminary data.</text>
</comment>
<protein>
    <submittedName>
        <fullName evidence="2">Uncharacterized protein</fullName>
    </submittedName>
</protein>
<dbReference type="OrthoDB" id="5988510at2"/>
<dbReference type="RefSeq" id="WP_115857181.1">
    <property type="nucleotide sequence ID" value="NZ_QTSU01000001.1"/>
</dbReference>
<evidence type="ECO:0000313" key="3">
    <source>
        <dbReference type="Proteomes" id="UP000264492"/>
    </source>
</evidence>
<keyword evidence="3" id="KW-1185">Reference proteome</keyword>
<evidence type="ECO:0000256" key="1">
    <source>
        <dbReference type="SAM" id="SignalP"/>
    </source>
</evidence>
<gene>
    <name evidence="2" type="ORF">DX914_00735</name>
</gene>
<dbReference type="AlphaFoldDB" id="A0A371K1L4"/>
<dbReference type="Proteomes" id="UP000264492">
    <property type="component" value="Unassembled WGS sequence"/>
</dbReference>
<dbReference type="EMBL" id="QTSU01000001">
    <property type="protein sequence ID" value="RDZ27737.1"/>
    <property type="molecule type" value="Genomic_DNA"/>
</dbReference>